<dbReference type="GO" id="GO:0070527">
    <property type="term" value="P:platelet aggregation"/>
    <property type="evidence" value="ECO:0007669"/>
    <property type="project" value="TreeGrafter"/>
</dbReference>
<organism evidence="12 13">
    <name type="scientific">Merluccius polli</name>
    <name type="common">Benguela hake</name>
    <name type="synonym">Merluccius cadenati</name>
    <dbReference type="NCBI Taxonomy" id="89951"/>
    <lineage>
        <taxon>Eukaryota</taxon>
        <taxon>Metazoa</taxon>
        <taxon>Chordata</taxon>
        <taxon>Craniata</taxon>
        <taxon>Vertebrata</taxon>
        <taxon>Euteleostomi</taxon>
        <taxon>Actinopterygii</taxon>
        <taxon>Neopterygii</taxon>
        <taxon>Teleostei</taxon>
        <taxon>Neoteleostei</taxon>
        <taxon>Acanthomorphata</taxon>
        <taxon>Zeiogadaria</taxon>
        <taxon>Gadariae</taxon>
        <taxon>Gadiformes</taxon>
        <taxon>Gadoidei</taxon>
        <taxon>Merlucciidae</taxon>
        <taxon>Merluccius</taxon>
    </lineage>
</organism>
<evidence type="ECO:0000256" key="1">
    <source>
        <dbReference type="ARBA" id="ARBA00004613"/>
    </source>
</evidence>
<dbReference type="Proteomes" id="UP001174136">
    <property type="component" value="Unassembled WGS sequence"/>
</dbReference>
<dbReference type="Gene3D" id="1.20.5.50">
    <property type="match status" value="1"/>
</dbReference>
<evidence type="ECO:0000256" key="8">
    <source>
        <dbReference type="ARBA" id="ARBA00023180"/>
    </source>
</evidence>
<dbReference type="InterPro" id="IPR036056">
    <property type="entry name" value="Fibrinogen-like_C"/>
</dbReference>
<evidence type="ECO:0000256" key="9">
    <source>
        <dbReference type="ARBA" id="ARBA00025974"/>
    </source>
</evidence>
<dbReference type="InterPro" id="IPR037579">
    <property type="entry name" value="FIB_ANG-like"/>
</dbReference>
<feature type="region of interest" description="Disordered" evidence="10">
    <location>
        <begin position="229"/>
        <end position="288"/>
    </location>
</feature>
<evidence type="ECO:0000256" key="4">
    <source>
        <dbReference type="ARBA" id="ARBA00022729"/>
    </source>
</evidence>
<keyword evidence="6" id="KW-0094">Blood coagulation</keyword>
<dbReference type="AlphaFoldDB" id="A0AA47NP11"/>
<dbReference type="GO" id="GO:0042730">
    <property type="term" value="P:fibrinolysis"/>
    <property type="evidence" value="ECO:0007669"/>
    <property type="project" value="TreeGrafter"/>
</dbReference>
<evidence type="ECO:0000256" key="6">
    <source>
        <dbReference type="ARBA" id="ARBA00023084"/>
    </source>
</evidence>
<feature type="compositionally biased region" description="Low complexity" evidence="10">
    <location>
        <begin position="247"/>
        <end position="259"/>
    </location>
</feature>
<evidence type="ECO:0000256" key="2">
    <source>
        <dbReference type="ARBA" id="ARBA00022525"/>
    </source>
</evidence>
<keyword evidence="5" id="KW-0175">Coiled coil</keyword>
<dbReference type="InterPro" id="IPR012290">
    <property type="entry name" value="Fibrinogen_a/b/g_coil_dom"/>
</dbReference>
<dbReference type="InterPro" id="IPR002181">
    <property type="entry name" value="Fibrinogen_a/b/g_C_dom"/>
</dbReference>
<proteinExistence type="predicted"/>
<evidence type="ECO:0000313" key="12">
    <source>
        <dbReference type="EMBL" id="KAK0132168.1"/>
    </source>
</evidence>
<protein>
    <submittedName>
        <fullName evidence="12">Fibrinogen alpha chain</fullName>
    </submittedName>
</protein>
<dbReference type="PANTHER" id="PTHR47221">
    <property type="entry name" value="FIBRINOGEN ALPHA CHAIN"/>
    <property type="match status" value="1"/>
</dbReference>
<comment type="subunit">
    <text evidence="9">Heterohexamer; disulfide linked. Contains 2 sets of 3 non-identical chains (alpha, beta and gamma). The 2 heterotrimers are in head to head conformation with the N-termini in a small central domain.</text>
</comment>
<sequence>MFICLSELFVTSTPQALDPRGPRPVEQGYKADKCATQKEWSFCADEDWGPKCPSGCRVLGLMDKHDHEMLKKINRIRTLLEKNQAQHGSTDRITKQTYDYLKDQLTTTAGNDNNYYDISQRLRKRIIDIKIKIDQQLRLMYIMKEQIKKQVSEMQRMEVDIDMKLRGCKGSCKTYIEFSVDQASYVTLDKQMAQLEAETTQSLGPSRPLPMMKSRLLKDQELDSNKLFLEDEGSSTSPASVSKDPGTSTSSSSFSSTSSGVGDWGEGTASKTSSSSSSSSYSSSSSSSTSCTTIIRRLVQTEAGPVTKEEVIEGGPGCKAKLSQGGMSSFFPSLSAHSTTSEAKGSLLDEKTGFDLFDMGVFTRDITEDDHPDVHARSMKSSTVVLQGDYVGKDCADILRQHARGAVSGLFAVRLGEGRDSSVVQVYCDQTGFMGGWLLVQQRETGLHSFNRSWAEYSQGFGSVDAQGRGELWLGNRYLHLLTNQSESLLRVELEDWEGGVATAQYSIRVGAEEEGFRLEVSGYEGGAGDALGGAGPLMSHSGMRFSTFDRDLDRWGEGSCAELYGGGWWYNNCLAANLKGLYYMGKYDPENNAPYKVENGVVWTPYKPADYSLKKVRMSIRPAAF</sequence>
<comment type="subcellular location">
    <subcellularLocation>
        <location evidence="1">Secreted</location>
    </subcellularLocation>
</comment>
<feature type="compositionally biased region" description="Low complexity" evidence="10">
    <location>
        <begin position="270"/>
        <end position="288"/>
    </location>
</feature>
<evidence type="ECO:0000256" key="10">
    <source>
        <dbReference type="SAM" id="MobiDB-lite"/>
    </source>
</evidence>
<feature type="domain" description="Fibrinogen C-terminal" evidence="11">
    <location>
        <begin position="386"/>
        <end position="625"/>
    </location>
</feature>
<reference evidence="12" key="1">
    <citation type="journal article" date="2023" name="Front. Mar. Sci.">
        <title>A new Merluccius polli reference genome to investigate the effects of global change in West African waters.</title>
        <authorList>
            <person name="Mateo J.L."/>
            <person name="Blanco-Fernandez C."/>
            <person name="Garcia-Vazquez E."/>
            <person name="Machado-Schiaffino G."/>
        </authorList>
    </citation>
    <scope>NUCLEOTIDE SEQUENCE</scope>
    <source>
        <strain evidence="12">C29</strain>
        <tissue evidence="12">Fin</tissue>
    </source>
</reference>
<gene>
    <name evidence="12" type="primary">FGA</name>
    <name evidence="12" type="ORF">N1851_033028</name>
</gene>
<dbReference type="GO" id="GO:0034116">
    <property type="term" value="P:positive regulation of heterotypic cell-cell adhesion"/>
    <property type="evidence" value="ECO:0007669"/>
    <property type="project" value="TreeGrafter"/>
</dbReference>
<evidence type="ECO:0000256" key="3">
    <source>
        <dbReference type="ARBA" id="ARBA00022696"/>
    </source>
</evidence>
<dbReference type="EMBL" id="JAOPHQ010006284">
    <property type="protein sequence ID" value="KAK0132168.1"/>
    <property type="molecule type" value="Genomic_DNA"/>
</dbReference>
<dbReference type="SMART" id="SM01212">
    <property type="entry name" value="Fib_alpha"/>
    <property type="match status" value="1"/>
</dbReference>
<evidence type="ECO:0000256" key="7">
    <source>
        <dbReference type="ARBA" id="ARBA00023157"/>
    </source>
</evidence>
<keyword evidence="4" id="KW-0732">Signal</keyword>
<dbReference type="CDD" id="cd00087">
    <property type="entry name" value="FReD"/>
    <property type="match status" value="1"/>
</dbReference>
<dbReference type="GO" id="GO:0072377">
    <property type="term" value="P:blood coagulation, common pathway"/>
    <property type="evidence" value="ECO:0007669"/>
    <property type="project" value="TreeGrafter"/>
</dbReference>
<dbReference type="SMART" id="SM00186">
    <property type="entry name" value="FBG"/>
    <property type="match status" value="1"/>
</dbReference>
<dbReference type="SUPFAM" id="SSF56496">
    <property type="entry name" value="Fibrinogen C-terminal domain-like"/>
    <property type="match status" value="1"/>
</dbReference>
<keyword evidence="3" id="KW-0356">Hemostasis</keyword>
<dbReference type="GO" id="GO:0030674">
    <property type="term" value="F:protein-macromolecule adaptor activity"/>
    <property type="evidence" value="ECO:0007669"/>
    <property type="project" value="TreeGrafter"/>
</dbReference>
<comment type="caution">
    <text evidence="12">The sequence shown here is derived from an EMBL/GenBank/DDBJ whole genome shotgun (WGS) entry which is preliminary data.</text>
</comment>
<name>A0AA47NP11_MERPO</name>
<dbReference type="Pfam" id="PF08702">
    <property type="entry name" value="Fib_alpha"/>
    <property type="match status" value="1"/>
</dbReference>
<dbReference type="InterPro" id="IPR014716">
    <property type="entry name" value="Fibrinogen_a/b/g_C_1"/>
</dbReference>
<evidence type="ECO:0000256" key="5">
    <source>
        <dbReference type="ARBA" id="ARBA00023054"/>
    </source>
</evidence>
<dbReference type="PROSITE" id="PS51406">
    <property type="entry name" value="FIBRINOGEN_C_2"/>
    <property type="match status" value="1"/>
</dbReference>
<dbReference type="Pfam" id="PF00147">
    <property type="entry name" value="Fibrinogen_C"/>
    <property type="match status" value="1"/>
</dbReference>
<dbReference type="GO" id="GO:0005201">
    <property type="term" value="F:extracellular matrix structural constituent"/>
    <property type="evidence" value="ECO:0007669"/>
    <property type="project" value="TreeGrafter"/>
</dbReference>
<keyword evidence="13" id="KW-1185">Reference proteome</keyword>
<dbReference type="GO" id="GO:0005102">
    <property type="term" value="F:signaling receptor binding"/>
    <property type="evidence" value="ECO:0007669"/>
    <property type="project" value="InterPro"/>
</dbReference>
<evidence type="ECO:0000313" key="13">
    <source>
        <dbReference type="Proteomes" id="UP001174136"/>
    </source>
</evidence>
<dbReference type="PANTHER" id="PTHR47221:SF6">
    <property type="entry name" value="FIBRINOGEN ALPHA CHAIN"/>
    <property type="match status" value="1"/>
</dbReference>
<keyword evidence="8" id="KW-0325">Glycoprotein</keyword>
<dbReference type="GO" id="GO:0051258">
    <property type="term" value="P:protein polymerization"/>
    <property type="evidence" value="ECO:0007669"/>
    <property type="project" value="InterPro"/>
</dbReference>
<keyword evidence="2" id="KW-0964">Secreted</keyword>
<keyword evidence="7" id="KW-1015">Disulfide bond</keyword>
<dbReference type="Gene3D" id="3.90.215.10">
    <property type="entry name" value="Gamma Fibrinogen, chain A, domain 1"/>
    <property type="match status" value="1"/>
</dbReference>
<evidence type="ECO:0000259" key="11">
    <source>
        <dbReference type="PROSITE" id="PS51406"/>
    </source>
</evidence>
<accession>A0AA47NP11</accession>
<dbReference type="GO" id="GO:0005577">
    <property type="term" value="C:fibrinogen complex"/>
    <property type="evidence" value="ECO:0007669"/>
    <property type="project" value="InterPro"/>
</dbReference>
<dbReference type="SUPFAM" id="SSF58010">
    <property type="entry name" value="Fibrinogen coiled-coil and central regions"/>
    <property type="match status" value="1"/>
</dbReference>